<dbReference type="EMBL" id="CP003493">
    <property type="protein sequence ID" value="AFV90069.1"/>
    <property type="molecule type" value="Genomic_DNA"/>
</dbReference>
<protein>
    <submittedName>
        <fullName evidence="1">Uncharacterized protein</fullName>
    </submittedName>
</protein>
<dbReference type="Proteomes" id="UP000000214">
    <property type="component" value="Chromosome"/>
</dbReference>
<accession>K7RPW7</accession>
<proteinExistence type="predicted"/>
<sequence>MVTIMTIPVLALILSIISLTWQAFTWVQAGARLHVKYGWSFPVWLEEPVAYRSITVTNKGRSSTVVSSVTTVLPNKKHFPLVTDVE</sequence>
<dbReference type="HOGENOM" id="CLU_2495329_0_0_11"/>
<gene>
    <name evidence="1" type="ordered locus">PACID_22860</name>
</gene>
<evidence type="ECO:0000313" key="1">
    <source>
        <dbReference type="EMBL" id="AFV90069.1"/>
    </source>
</evidence>
<reference evidence="1 2" key="1">
    <citation type="journal article" date="2012" name="BMC Genomics">
        <title>The genome sequence of Propionibacterium acidipropionici provides insights into its biotechnological and industrial potential.</title>
        <authorList>
            <person name="Parizzi L.P."/>
            <person name="Grassi M.C."/>
            <person name="Llerena L.A."/>
            <person name="Carazzolle M.F."/>
            <person name="Queiroz V.L."/>
            <person name="Lunardi I."/>
            <person name="Zeidler A.F."/>
            <person name="Teixeira P.J."/>
            <person name="Mieczkowski P."/>
            <person name="Rincones J."/>
            <person name="Pereira G.A."/>
        </authorList>
    </citation>
    <scope>NUCLEOTIDE SEQUENCE [LARGE SCALE GENOMIC DNA]</scope>
    <source>
        <strain evidence="2">ATCC 4875 / DSM 20272 / JCM 6432 / NBRC 12425 / NCIMB 8070</strain>
    </source>
</reference>
<dbReference type="AlphaFoldDB" id="K7RPW7"/>
<dbReference type="KEGG" id="pbo:PACID_22860"/>
<evidence type="ECO:0000313" key="2">
    <source>
        <dbReference type="Proteomes" id="UP000000214"/>
    </source>
</evidence>
<dbReference type="PATRIC" id="fig|1171373.8.peg.2260"/>
<name>K7RPW7_ACIA4</name>
<organism evidence="1 2">
    <name type="scientific">Acidipropionibacterium acidipropionici (strain ATCC 4875 / DSM 20272 / JCM 6432 / NBRC 12425 / NCIMB 8070 / 4)</name>
    <name type="common">Propionibacterium acidipropionici</name>
    <dbReference type="NCBI Taxonomy" id="1171373"/>
    <lineage>
        <taxon>Bacteria</taxon>
        <taxon>Bacillati</taxon>
        <taxon>Actinomycetota</taxon>
        <taxon>Actinomycetes</taxon>
        <taxon>Propionibacteriales</taxon>
        <taxon>Propionibacteriaceae</taxon>
        <taxon>Acidipropionibacterium</taxon>
    </lineage>
</organism>